<dbReference type="GO" id="GO:0016020">
    <property type="term" value="C:membrane"/>
    <property type="evidence" value="ECO:0007669"/>
    <property type="project" value="GOC"/>
</dbReference>
<dbReference type="RefSeq" id="WP_188857077.1">
    <property type="nucleotide sequence ID" value="NZ_BMOS01000012.1"/>
</dbReference>
<dbReference type="Proteomes" id="UP000624041">
    <property type="component" value="Unassembled WGS sequence"/>
</dbReference>
<proteinExistence type="inferred from homology"/>
<gene>
    <name evidence="6" type="ORF">GCM10007971_20520</name>
</gene>
<protein>
    <submittedName>
        <fullName evidence="6">Metallophosphoesterase</fullName>
    </submittedName>
</protein>
<sequence>MNRRAFLKRAAGFTMTLIGLSGGTFFYSREIEPASLHIQKENITSDNIPTTFHKKKIIQFSDTHLGFNYSIENLEKLANQINKRNPDIILFTGDLVDNPKYLKAQEHKPIIEVLSSLNAPLGKYWIYGNHDHGGYGTETILDIMEAADFTLLQNSHVEISSEQDTFILAGIDDLMLGKPDLDAALQQANPELFTVLLAHEPDFADEAVKYPVDVQLSGHSHGGQVRLPIIGHLYTPLYAEKYVRGKYLIDNQLQLFVNAGIGTTRVPYRLFCKPEIHEYTLQANLS</sequence>
<dbReference type="Gene3D" id="3.60.21.10">
    <property type="match status" value="1"/>
</dbReference>
<comment type="similarity">
    <text evidence="4">Belongs to the metallophosphoesterase superfamily.</text>
</comment>
<keyword evidence="7" id="KW-1185">Reference proteome</keyword>
<evidence type="ECO:0000313" key="6">
    <source>
        <dbReference type="EMBL" id="GGN58440.1"/>
    </source>
</evidence>
<dbReference type="Pfam" id="PF00149">
    <property type="entry name" value="Metallophos"/>
    <property type="match status" value="1"/>
</dbReference>
<comment type="caution">
    <text evidence="6">The sequence shown here is derived from an EMBL/GenBank/DDBJ whole genome shotgun (WGS) entry which is preliminary data.</text>
</comment>
<dbReference type="GO" id="GO:0009245">
    <property type="term" value="P:lipid A biosynthetic process"/>
    <property type="evidence" value="ECO:0007669"/>
    <property type="project" value="TreeGrafter"/>
</dbReference>
<evidence type="ECO:0000256" key="4">
    <source>
        <dbReference type="ARBA" id="ARBA00061089"/>
    </source>
</evidence>
<dbReference type="SUPFAM" id="SSF56300">
    <property type="entry name" value="Metallo-dependent phosphatases"/>
    <property type="match status" value="1"/>
</dbReference>
<accession>A0A917XXN5</accession>
<organism evidence="6 7">
    <name type="scientific">Oceanobacillus indicireducens</name>
    <dbReference type="NCBI Taxonomy" id="1004261"/>
    <lineage>
        <taxon>Bacteria</taxon>
        <taxon>Bacillati</taxon>
        <taxon>Bacillota</taxon>
        <taxon>Bacilli</taxon>
        <taxon>Bacillales</taxon>
        <taxon>Bacillaceae</taxon>
        <taxon>Oceanobacillus</taxon>
    </lineage>
</organism>
<dbReference type="InterPro" id="IPR004843">
    <property type="entry name" value="Calcineurin-like_PHP"/>
</dbReference>
<keyword evidence="3" id="KW-0378">Hydrolase</keyword>
<keyword evidence="2" id="KW-0479">Metal-binding</keyword>
<feature type="domain" description="Calcineurin-like phosphoesterase" evidence="5">
    <location>
        <begin position="56"/>
        <end position="222"/>
    </location>
</feature>
<reference evidence="6" key="2">
    <citation type="submission" date="2020-09" db="EMBL/GenBank/DDBJ databases">
        <authorList>
            <person name="Sun Q."/>
            <person name="Ohkuma M."/>
        </authorList>
    </citation>
    <scope>NUCLEOTIDE SEQUENCE</scope>
    <source>
        <strain evidence="6">JCM 17251</strain>
    </source>
</reference>
<evidence type="ECO:0000313" key="7">
    <source>
        <dbReference type="Proteomes" id="UP000624041"/>
    </source>
</evidence>
<dbReference type="AlphaFoldDB" id="A0A917XXN5"/>
<dbReference type="EMBL" id="BMOS01000012">
    <property type="protein sequence ID" value="GGN58440.1"/>
    <property type="molecule type" value="Genomic_DNA"/>
</dbReference>
<dbReference type="PANTHER" id="PTHR31302">
    <property type="entry name" value="TRANSMEMBRANE PROTEIN WITH METALLOPHOSPHOESTERASE DOMAIN-RELATED"/>
    <property type="match status" value="1"/>
</dbReference>
<evidence type="ECO:0000256" key="3">
    <source>
        <dbReference type="ARBA" id="ARBA00022801"/>
    </source>
</evidence>
<dbReference type="GO" id="GO:0046872">
    <property type="term" value="F:metal ion binding"/>
    <property type="evidence" value="ECO:0007669"/>
    <property type="project" value="UniProtKB-KW"/>
</dbReference>
<dbReference type="PANTHER" id="PTHR31302:SF25">
    <property type="entry name" value="PHOSPHOESTERASE"/>
    <property type="match status" value="1"/>
</dbReference>
<dbReference type="InterPro" id="IPR051158">
    <property type="entry name" value="Metallophosphoesterase_sf"/>
</dbReference>
<dbReference type="GO" id="GO:0008758">
    <property type="term" value="F:UDP-2,3-diacylglucosamine hydrolase activity"/>
    <property type="evidence" value="ECO:0007669"/>
    <property type="project" value="TreeGrafter"/>
</dbReference>
<evidence type="ECO:0000259" key="5">
    <source>
        <dbReference type="Pfam" id="PF00149"/>
    </source>
</evidence>
<dbReference type="FunFam" id="3.60.21.10:FF:000028">
    <property type="entry name" value="Putative metallophosphoesterase"/>
    <property type="match status" value="1"/>
</dbReference>
<dbReference type="InterPro" id="IPR029052">
    <property type="entry name" value="Metallo-depent_PP-like"/>
</dbReference>
<evidence type="ECO:0000256" key="2">
    <source>
        <dbReference type="ARBA" id="ARBA00022723"/>
    </source>
</evidence>
<name>A0A917XXN5_9BACI</name>
<dbReference type="CDD" id="cd07385">
    <property type="entry name" value="MPP_YkuE_C"/>
    <property type="match status" value="1"/>
</dbReference>
<reference evidence="6" key="1">
    <citation type="journal article" date="2014" name="Int. J. Syst. Evol. Microbiol.">
        <title>Complete genome sequence of Corynebacterium casei LMG S-19264T (=DSM 44701T), isolated from a smear-ripened cheese.</title>
        <authorList>
            <consortium name="US DOE Joint Genome Institute (JGI-PGF)"/>
            <person name="Walter F."/>
            <person name="Albersmeier A."/>
            <person name="Kalinowski J."/>
            <person name="Ruckert C."/>
        </authorList>
    </citation>
    <scope>NUCLEOTIDE SEQUENCE</scope>
    <source>
        <strain evidence="6">JCM 17251</strain>
    </source>
</reference>
<evidence type="ECO:0000256" key="1">
    <source>
        <dbReference type="ARBA" id="ARBA00001968"/>
    </source>
</evidence>
<comment type="cofactor">
    <cofactor evidence="1">
        <name>a divalent metal cation</name>
        <dbReference type="ChEBI" id="CHEBI:60240"/>
    </cofactor>
</comment>